<dbReference type="CDD" id="cd00161">
    <property type="entry name" value="beta-trefoil_Ricin-like"/>
    <property type="match status" value="1"/>
</dbReference>
<protein>
    <submittedName>
        <fullName evidence="3">RICIN domain-containing protein</fullName>
    </submittedName>
</protein>
<feature type="domain" description="Ricin B lectin" evidence="2">
    <location>
        <begin position="39"/>
        <end position="171"/>
    </location>
</feature>
<dbReference type="RefSeq" id="WP_273940427.1">
    <property type="nucleotide sequence ID" value="NZ_CP097263.1"/>
</dbReference>
<evidence type="ECO:0000313" key="4">
    <source>
        <dbReference type="Proteomes" id="UP001589810"/>
    </source>
</evidence>
<comment type="caution">
    <text evidence="3">The sequence shown here is derived from an EMBL/GenBank/DDBJ whole genome shotgun (WGS) entry which is preliminary data.</text>
</comment>
<dbReference type="PROSITE" id="PS50231">
    <property type="entry name" value="RICIN_B_LECTIN"/>
    <property type="match status" value="1"/>
</dbReference>
<dbReference type="Gene3D" id="2.80.10.50">
    <property type="match status" value="1"/>
</dbReference>
<sequence length="171" mass="17704">MKTPSRLASIAAALFLAVAGSVAVANAAPAAPVKPAAASDAFRQMRNAAFTQCVDAPGGVLNVRLRLAPCSTLATRRWVFVPTGAPNTFFIVNRASGFCMEVNNGTATPGETVDEFTCDGLTSEQWVVEGLSLRHLGTNQCLDTVGGAGSELMQFTCGQAAPAGAQSWVIE</sequence>
<accession>A0ABV6N8U7</accession>
<keyword evidence="1" id="KW-0732">Signal</keyword>
<keyword evidence="4" id="KW-1185">Reference proteome</keyword>
<dbReference type="InterPro" id="IPR000772">
    <property type="entry name" value="Ricin_B_lectin"/>
</dbReference>
<dbReference type="EMBL" id="JBHLUD010000020">
    <property type="protein sequence ID" value="MFC0548983.1"/>
    <property type="molecule type" value="Genomic_DNA"/>
</dbReference>
<proteinExistence type="predicted"/>
<dbReference type="Proteomes" id="UP001589810">
    <property type="component" value="Unassembled WGS sequence"/>
</dbReference>
<name>A0ABV6N8U7_9PSEU</name>
<evidence type="ECO:0000313" key="3">
    <source>
        <dbReference type="EMBL" id="MFC0548983.1"/>
    </source>
</evidence>
<dbReference type="SUPFAM" id="SSF50370">
    <property type="entry name" value="Ricin B-like lectins"/>
    <property type="match status" value="1"/>
</dbReference>
<feature type="chain" id="PRO_5045808870" evidence="1">
    <location>
        <begin position="28"/>
        <end position="171"/>
    </location>
</feature>
<organism evidence="3 4">
    <name type="scientific">Kutzneria chonburiensis</name>
    <dbReference type="NCBI Taxonomy" id="1483604"/>
    <lineage>
        <taxon>Bacteria</taxon>
        <taxon>Bacillati</taxon>
        <taxon>Actinomycetota</taxon>
        <taxon>Actinomycetes</taxon>
        <taxon>Pseudonocardiales</taxon>
        <taxon>Pseudonocardiaceae</taxon>
        <taxon>Kutzneria</taxon>
    </lineage>
</organism>
<dbReference type="InterPro" id="IPR035992">
    <property type="entry name" value="Ricin_B-like_lectins"/>
</dbReference>
<dbReference type="SMART" id="SM00458">
    <property type="entry name" value="RICIN"/>
    <property type="match status" value="1"/>
</dbReference>
<gene>
    <name evidence="3" type="ORF">ACFFH7_46260</name>
</gene>
<feature type="signal peptide" evidence="1">
    <location>
        <begin position="1"/>
        <end position="27"/>
    </location>
</feature>
<reference evidence="3 4" key="1">
    <citation type="submission" date="2024-09" db="EMBL/GenBank/DDBJ databases">
        <authorList>
            <person name="Sun Q."/>
            <person name="Mori K."/>
        </authorList>
    </citation>
    <scope>NUCLEOTIDE SEQUENCE [LARGE SCALE GENOMIC DNA]</scope>
    <source>
        <strain evidence="3 4">TBRC 1432</strain>
    </source>
</reference>
<evidence type="ECO:0000259" key="2">
    <source>
        <dbReference type="SMART" id="SM00458"/>
    </source>
</evidence>
<dbReference type="Pfam" id="PF00652">
    <property type="entry name" value="Ricin_B_lectin"/>
    <property type="match status" value="1"/>
</dbReference>
<evidence type="ECO:0000256" key="1">
    <source>
        <dbReference type="SAM" id="SignalP"/>
    </source>
</evidence>